<dbReference type="OrthoDB" id="6496772at2"/>
<proteinExistence type="predicted"/>
<feature type="region of interest" description="Disordered" evidence="1">
    <location>
        <begin position="35"/>
        <end position="64"/>
    </location>
</feature>
<feature type="region of interest" description="Disordered" evidence="1">
    <location>
        <begin position="121"/>
        <end position="154"/>
    </location>
</feature>
<evidence type="ECO:0000313" key="2">
    <source>
        <dbReference type="EMBL" id="PYD41103.1"/>
    </source>
</evidence>
<dbReference type="Pfam" id="PF14282">
    <property type="entry name" value="FlxA"/>
    <property type="match status" value="1"/>
</dbReference>
<evidence type="ECO:0000313" key="3">
    <source>
        <dbReference type="Proteomes" id="UP000248196"/>
    </source>
</evidence>
<accession>A0A318PGA7</accession>
<dbReference type="InterPro" id="IPR025577">
    <property type="entry name" value="FlxA"/>
</dbReference>
<protein>
    <recommendedName>
        <fullName evidence="4">FlxA-like family protein</fullName>
    </recommendedName>
</protein>
<sequence>MSTSITMIVPVKNTVPGVSNVFSAPGKQGQVLMAKPVNQQPEGGKPKETEGAGSEEKVNISDSSASARIKALNKQIQDLQQKLVDLKDSGGDAKEIEKQKQLIQAQIKMLQAEIERIQKEEMEKQQQEQMAKAASGSAPVKGDGVNRPTALNAVDVYI</sequence>
<dbReference type="EMBL" id="PESE01000001">
    <property type="protein sequence ID" value="PYD41103.1"/>
    <property type="molecule type" value="Genomic_DNA"/>
</dbReference>
<evidence type="ECO:0008006" key="4">
    <source>
        <dbReference type="Google" id="ProtNLM"/>
    </source>
</evidence>
<organism evidence="2 3">
    <name type="scientific">Serratia plymuthica</name>
    <dbReference type="NCBI Taxonomy" id="82996"/>
    <lineage>
        <taxon>Bacteria</taxon>
        <taxon>Pseudomonadati</taxon>
        <taxon>Pseudomonadota</taxon>
        <taxon>Gammaproteobacteria</taxon>
        <taxon>Enterobacterales</taxon>
        <taxon>Yersiniaceae</taxon>
        <taxon>Serratia</taxon>
    </lineage>
</organism>
<dbReference type="AlphaFoldDB" id="A0A318PGA7"/>
<gene>
    <name evidence="2" type="ORF">CT690_07525</name>
</gene>
<dbReference type="Proteomes" id="UP000248196">
    <property type="component" value="Unassembled WGS sequence"/>
</dbReference>
<name>A0A318PGA7_SERPL</name>
<reference evidence="2 3" key="1">
    <citation type="submission" date="2017-11" db="EMBL/GenBank/DDBJ databases">
        <title>Genome sequence of the oocydin A producing rhizobacterium Serratia plymuthica 4Rx5.</title>
        <authorList>
            <person name="Matilla M.A."/>
            <person name="Udaondo Z."/>
            <person name="Salmond G.P.C."/>
        </authorList>
    </citation>
    <scope>NUCLEOTIDE SEQUENCE [LARGE SCALE GENOMIC DNA]</scope>
    <source>
        <strain evidence="2 3">4Rx5</strain>
    </source>
</reference>
<comment type="caution">
    <text evidence="2">The sequence shown here is derived from an EMBL/GenBank/DDBJ whole genome shotgun (WGS) entry which is preliminary data.</text>
</comment>
<feature type="compositionally biased region" description="Basic and acidic residues" evidence="1">
    <location>
        <begin position="44"/>
        <end position="59"/>
    </location>
</feature>
<dbReference type="RefSeq" id="WP_004947664.1">
    <property type="nucleotide sequence ID" value="NZ_PESE01000001.1"/>
</dbReference>
<evidence type="ECO:0000256" key="1">
    <source>
        <dbReference type="SAM" id="MobiDB-lite"/>
    </source>
</evidence>